<dbReference type="InterPro" id="IPR001881">
    <property type="entry name" value="EGF-like_Ca-bd_dom"/>
</dbReference>
<evidence type="ECO:0000256" key="1">
    <source>
        <dbReference type="ARBA" id="ARBA00022536"/>
    </source>
</evidence>
<feature type="domain" description="EGF-like" evidence="5">
    <location>
        <begin position="3"/>
        <end position="47"/>
    </location>
</feature>
<evidence type="ECO:0000256" key="3">
    <source>
        <dbReference type="ARBA" id="ARBA00023180"/>
    </source>
</evidence>
<dbReference type="EMBL" id="JAMKFB020000734">
    <property type="protein sequence ID" value="KAL0147615.1"/>
    <property type="molecule type" value="Genomic_DNA"/>
</dbReference>
<dbReference type="InterPro" id="IPR049883">
    <property type="entry name" value="NOTCH1_EGF-like"/>
</dbReference>
<dbReference type="SUPFAM" id="SSF57196">
    <property type="entry name" value="EGF/Laminin"/>
    <property type="match status" value="2"/>
</dbReference>
<accession>A0ABD0MF96</accession>
<evidence type="ECO:0008006" key="8">
    <source>
        <dbReference type="Google" id="ProtNLM"/>
    </source>
</evidence>
<feature type="non-terminal residue" evidence="6">
    <location>
        <position position="1"/>
    </location>
</feature>
<feature type="domain" description="EGF-like calcium-binding" evidence="4">
    <location>
        <begin position="48"/>
        <end position="98"/>
    </location>
</feature>
<keyword evidence="7" id="KW-1185">Reference proteome</keyword>
<dbReference type="Gene3D" id="2.10.25.10">
    <property type="entry name" value="Laminin"/>
    <property type="match status" value="2"/>
</dbReference>
<dbReference type="PROSITE" id="PS00010">
    <property type="entry name" value="ASX_HYDROXYL"/>
    <property type="match status" value="1"/>
</dbReference>
<evidence type="ECO:0000259" key="5">
    <source>
        <dbReference type="SMART" id="SM00181"/>
    </source>
</evidence>
<dbReference type="Pfam" id="PF07645">
    <property type="entry name" value="EGF_CA"/>
    <property type="match status" value="2"/>
</dbReference>
<gene>
    <name evidence="6" type="ORF">M9458_057079</name>
</gene>
<comment type="caution">
    <text evidence="6">The sequence shown here is derived from an EMBL/GenBank/DDBJ whole genome shotgun (WGS) entry which is preliminary data.</text>
</comment>
<dbReference type="InterPro" id="IPR000152">
    <property type="entry name" value="EGF-type_Asp/Asn_hydroxyl_site"/>
</dbReference>
<proteinExistence type="predicted"/>
<dbReference type="SMART" id="SM00181">
    <property type="entry name" value="EGF"/>
    <property type="match status" value="2"/>
</dbReference>
<evidence type="ECO:0000313" key="7">
    <source>
        <dbReference type="Proteomes" id="UP001529510"/>
    </source>
</evidence>
<feature type="non-terminal residue" evidence="6">
    <location>
        <position position="98"/>
    </location>
</feature>
<sequence>ENECVSNPPICGNHTNCFNTDGSYYCQCHGGFTPTYNFTQADSIECQEIDECVEDSTVCGPNANCTNSEGGYYYTCETGYISSNGKEIFNAGQGVHCI</sequence>
<dbReference type="InterPro" id="IPR051586">
    <property type="entry name" value="PKC-binding_NELL"/>
</dbReference>
<dbReference type="AlphaFoldDB" id="A0ABD0MF96"/>
<protein>
    <recommendedName>
        <fullName evidence="8">Fibrillin 1</fullName>
    </recommendedName>
</protein>
<dbReference type="SMART" id="SM00179">
    <property type="entry name" value="EGF_CA"/>
    <property type="match status" value="2"/>
</dbReference>
<keyword evidence="2" id="KW-1015">Disulfide bond</keyword>
<evidence type="ECO:0000313" key="6">
    <source>
        <dbReference type="EMBL" id="KAL0147615.1"/>
    </source>
</evidence>
<name>A0ABD0MF96_CIRMR</name>
<dbReference type="PANTHER" id="PTHR24042:SF5">
    <property type="entry name" value="EGF-LIKE CALCIUM-BINDING DOMAIN-CONTAINING PROTEIN"/>
    <property type="match status" value="1"/>
</dbReference>
<dbReference type="InterPro" id="IPR000742">
    <property type="entry name" value="EGF"/>
</dbReference>
<feature type="domain" description="EGF-like calcium-binding" evidence="4">
    <location>
        <begin position="1"/>
        <end position="47"/>
    </location>
</feature>
<organism evidence="6 7">
    <name type="scientific">Cirrhinus mrigala</name>
    <name type="common">Mrigala</name>
    <dbReference type="NCBI Taxonomy" id="683832"/>
    <lineage>
        <taxon>Eukaryota</taxon>
        <taxon>Metazoa</taxon>
        <taxon>Chordata</taxon>
        <taxon>Craniata</taxon>
        <taxon>Vertebrata</taxon>
        <taxon>Euteleostomi</taxon>
        <taxon>Actinopterygii</taxon>
        <taxon>Neopterygii</taxon>
        <taxon>Teleostei</taxon>
        <taxon>Ostariophysi</taxon>
        <taxon>Cypriniformes</taxon>
        <taxon>Cyprinidae</taxon>
        <taxon>Labeoninae</taxon>
        <taxon>Labeonini</taxon>
        <taxon>Cirrhinus</taxon>
    </lineage>
</organism>
<evidence type="ECO:0000259" key="4">
    <source>
        <dbReference type="SMART" id="SM00179"/>
    </source>
</evidence>
<evidence type="ECO:0000256" key="2">
    <source>
        <dbReference type="ARBA" id="ARBA00023157"/>
    </source>
</evidence>
<reference evidence="6 7" key="1">
    <citation type="submission" date="2024-05" db="EMBL/GenBank/DDBJ databases">
        <title>Genome sequencing and assembly of Indian major carp, Cirrhinus mrigala (Hamilton, 1822).</title>
        <authorList>
            <person name="Mohindra V."/>
            <person name="Chowdhury L.M."/>
            <person name="Lal K."/>
            <person name="Jena J.K."/>
        </authorList>
    </citation>
    <scope>NUCLEOTIDE SEQUENCE [LARGE SCALE GENOMIC DNA]</scope>
    <source>
        <strain evidence="6">CM1030</strain>
        <tissue evidence="6">Blood</tissue>
    </source>
</reference>
<dbReference type="PANTHER" id="PTHR24042">
    <property type="entry name" value="NEL HOMOLOG"/>
    <property type="match status" value="1"/>
</dbReference>
<keyword evidence="3" id="KW-0325">Glycoprotein</keyword>
<dbReference type="Proteomes" id="UP001529510">
    <property type="component" value="Unassembled WGS sequence"/>
</dbReference>
<keyword evidence="1" id="KW-0245">EGF-like domain</keyword>
<feature type="domain" description="EGF-like" evidence="5">
    <location>
        <begin position="51"/>
        <end position="98"/>
    </location>
</feature>
<dbReference type="CDD" id="cd00054">
    <property type="entry name" value="EGF_CA"/>
    <property type="match status" value="1"/>
</dbReference>